<dbReference type="AlphaFoldDB" id="A0A7J0GJ78"/>
<protein>
    <submittedName>
        <fullName evidence="1">Uncharacterized protein</fullName>
    </submittedName>
</protein>
<name>A0A7J0GJ78_9ERIC</name>
<dbReference type="Proteomes" id="UP000585474">
    <property type="component" value="Unassembled WGS sequence"/>
</dbReference>
<accession>A0A7J0GJ78</accession>
<evidence type="ECO:0000313" key="1">
    <source>
        <dbReference type="EMBL" id="GFZ10866.1"/>
    </source>
</evidence>
<comment type="caution">
    <text evidence="1">The sequence shown here is derived from an EMBL/GenBank/DDBJ whole genome shotgun (WGS) entry which is preliminary data.</text>
</comment>
<gene>
    <name evidence="1" type="ORF">Acr_22g0002640</name>
</gene>
<keyword evidence="2" id="KW-1185">Reference proteome</keyword>
<reference evidence="1 2" key="1">
    <citation type="submission" date="2019-07" db="EMBL/GenBank/DDBJ databases">
        <title>De Novo Assembly of kiwifruit Actinidia rufa.</title>
        <authorList>
            <person name="Sugita-Konishi S."/>
            <person name="Sato K."/>
            <person name="Mori E."/>
            <person name="Abe Y."/>
            <person name="Kisaki G."/>
            <person name="Hamano K."/>
            <person name="Suezawa K."/>
            <person name="Otani M."/>
            <person name="Fukuda T."/>
            <person name="Manabe T."/>
            <person name="Gomi K."/>
            <person name="Tabuchi M."/>
            <person name="Akimitsu K."/>
            <person name="Kataoka I."/>
        </authorList>
    </citation>
    <scope>NUCLEOTIDE SEQUENCE [LARGE SCALE GENOMIC DNA]</scope>
    <source>
        <strain evidence="2">cv. Fuchu</strain>
    </source>
</reference>
<dbReference type="EMBL" id="BJWL01000022">
    <property type="protein sequence ID" value="GFZ10866.1"/>
    <property type="molecule type" value="Genomic_DNA"/>
</dbReference>
<proteinExistence type="predicted"/>
<organism evidence="1 2">
    <name type="scientific">Actinidia rufa</name>
    <dbReference type="NCBI Taxonomy" id="165716"/>
    <lineage>
        <taxon>Eukaryota</taxon>
        <taxon>Viridiplantae</taxon>
        <taxon>Streptophyta</taxon>
        <taxon>Embryophyta</taxon>
        <taxon>Tracheophyta</taxon>
        <taxon>Spermatophyta</taxon>
        <taxon>Magnoliopsida</taxon>
        <taxon>eudicotyledons</taxon>
        <taxon>Gunneridae</taxon>
        <taxon>Pentapetalae</taxon>
        <taxon>asterids</taxon>
        <taxon>Ericales</taxon>
        <taxon>Actinidiaceae</taxon>
        <taxon>Actinidia</taxon>
    </lineage>
</organism>
<evidence type="ECO:0000313" key="2">
    <source>
        <dbReference type="Proteomes" id="UP000585474"/>
    </source>
</evidence>
<sequence>MRKIPNRDNTANVGDLAEMASQVHPILSVAGEIDQLEIGDVRIYGGCGWHSRKSEFSEMIEIDKAT</sequence>